<dbReference type="SUPFAM" id="SSF53448">
    <property type="entry name" value="Nucleotide-diphospho-sugar transferases"/>
    <property type="match status" value="2"/>
</dbReference>
<dbReference type="Gene3D" id="3.90.550.10">
    <property type="entry name" value="Spore Coat Polysaccharide Biosynthesis Protein SpsA, Chain A"/>
    <property type="match status" value="2"/>
</dbReference>
<reference evidence="1 2" key="1">
    <citation type="submission" date="2017-09" db="EMBL/GenBank/DDBJ databases">
        <title>Large-scale bioinformatics analysis of Bacillus genomes uncovers conserved roles of natural products in bacterial physiology.</title>
        <authorList>
            <consortium name="Agbiome Team Llc"/>
            <person name="Bleich R.M."/>
            <person name="Grubbs K.J."/>
            <person name="Santa Maria K.C."/>
            <person name="Allen S.E."/>
            <person name="Farag S."/>
            <person name="Shank E.A."/>
            <person name="Bowers A."/>
        </authorList>
    </citation>
    <scope>NUCLEOTIDE SEQUENCE [LARGE SCALE GENOMIC DNA]</scope>
    <source>
        <strain evidence="1 2">AFS092012</strain>
    </source>
</reference>
<dbReference type="EMBL" id="NVOR01000032">
    <property type="protein sequence ID" value="PED82561.1"/>
    <property type="molecule type" value="Genomic_DNA"/>
</dbReference>
<name>A0AA91VC65_9BACI</name>
<evidence type="ECO:0000313" key="1">
    <source>
        <dbReference type="EMBL" id="PED82561.1"/>
    </source>
</evidence>
<organism evidence="1 2">
    <name type="scientific">Bacillus pseudomycoides</name>
    <dbReference type="NCBI Taxonomy" id="64104"/>
    <lineage>
        <taxon>Bacteria</taxon>
        <taxon>Bacillati</taxon>
        <taxon>Bacillota</taxon>
        <taxon>Bacilli</taxon>
        <taxon>Bacillales</taxon>
        <taxon>Bacillaceae</taxon>
        <taxon>Bacillus</taxon>
        <taxon>Bacillus cereus group</taxon>
    </lineage>
</organism>
<evidence type="ECO:0000313" key="2">
    <source>
        <dbReference type="Proteomes" id="UP000221020"/>
    </source>
</evidence>
<sequence>MNFNDEKKNLPRLYISTKVEEDVQIPPDINSPQKTTIKKMNPLFYNKQTAESRNHFCTIVGTEYVVKIIALQKSLLKSAQKFTLWICCIDSVAYSILKGMNLINVNLLPVDDVEDENLKEIKKKRKVNEYCWTLKSILIEYLLVNYDLPSVLYCDGDLCFFSDPNTIFEEWGENSIFLCPQRDRDWVEEKYGKYQAGLIGFKNDLYGLKGVRWWKEKCLNWCSAEPDNGRFGDQKYLDFIPIYFPKVKISQNLGINAAPWNCIYNNDYKIYKNQGDVYIETDKLIVYHFACITIFSEKDFDLWSLGEISIPNNILNHIYTPYLELIQFILKGLKEKFGGNIKQLLSAKDINKAQTLYKDSQLRRKMNQSNYSMNYAMIISRERLIQGLTCYYSLESHSENFTIWICCMDDVTYRMLTNLKLKHAILIHVKDIENQELLSMKNERSLQEYCWTLKAPLCLHILNYYSEVDHIVYCDADMYFFTKPNIILDEWWKYSVFLCPQRGTTELENVHGIYQAGLIGFKNDSNSKDILRWWKDKCLEYCKNVYDIEMNRWGDQKYLDYIPNIFSNIKVMTHKGIDAAPWNVILNNSPSITKVEDKIFIDQDELIAFHFGSMQIINTNKFDLWKQESIEMDQSILKYIYIPYIEKIRKTCLLLYNAFGDSLTPLFTRPVDESSIKNYLQYSSLQLR</sequence>
<dbReference type="RefSeq" id="WP_097899771.1">
    <property type="nucleotide sequence ID" value="NZ_NVOR01000032.1"/>
</dbReference>
<protein>
    <submittedName>
        <fullName evidence="1">Glycosyl transferase</fullName>
    </submittedName>
</protein>
<proteinExistence type="predicted"/>
<dbReference type="GO" id="GO:0016740">
    <property type="term" value="F:transferase activity"/>
    <property type="evidence" value="ECO:0007669"/>
    <property type="project" value="UniProtKB-KW"/>
</dbReference>
<dbReference type="InterPro" id="IPR029044">
    <property type="entry name" value="Nucleotide-diphossugar_trans"/>
</dbReference>
<accession>A0AA91VC65</accession>
<comment type="caution">
    <text evidence="1">The sequence shown here is derived from an EMBL/GenBank/DDBJ whole genome shotgun (WGS) entry which is preliminary data.</text>
</comment>
<dbReference type="Proteomes" id="UP000221020">
    <property type="component" value="Unassembled WGS sequence"/>
</dbReference>
<keyword evidence="1" id="KW-0808">Transferase</keyword>
<gene>
    <name evidence="1" type="ORF">CON65_11480</name>
</gene>
<dbReference type="AlphaFoldDB" id="A0AA91VC65"/>